<dbReference type="SUPFAM" id="SSF53067">
    <property type="entry name" value="Actin-like ATPase domain"/>
    <property type="match status" value="1"/>
</dbReference>
<comment type="similarity">
    <text evidence="1">Belongs to the ROK (NagC/XylR) family.</text>
</comment>
<dbReference type="AlphaFoldDB" id="A0A495W189"/>
<dbReference type="PANTHER" id="PTHR18964">
    <property type="entry name" value="ROK (REPRESSOR, ORF, KINASE) FAMILY"/>
    <property type="match status" value="1"/>
</dbReference>
<dbReference type="SUPFAM" id="SSF46785">
    <property type="entry name" value="Winged helix' DNA-binding domain"/>
    <property type="match status" value="1"/>
</dbReference>
<dbReference type="InterPro" id="IPR005471">
    <property type="entry name" value="Tscrpt_reg_IclR_N"/>
</dbReference>
<keyword evidence="3" id="KW-0808">Transferase</keyword>
<evidence type="ECO:0000256" key="1">
    <source>
        <dbReference type="ARBA" id="ARBA00006479"/>
    </source>
</evidence>
<dbReference type="RefSeq" id="WP_121007091.1">
    <property type="nucleotide sequence ID" value="NZ_RBXO01000001.1"/>
</dbReference>
<dbReference type="GO" id="GO:0003677">
    <property type="term" value="F:DNA binding"/>
    <property type="evidence" value="ECO:0007669"/>
    <property type="project" value="InterPro"/>
</dbReference>
<proteinExistence type="inferred from homology"/>
<dbReference type="GO" id="GO:0016301">
    <property type="term" value="F:kinase activity"/>
    <property type="evidence" value="ECO:0007669"/>
    <property type="project" value="UniProtKB-KW"/>
</dbReference>
<dbReference type="Pfam" id="PF09339">
    <property type="entry name" value="HTH_IclR"/>
    <property type="match status" value="1"/>
</dbReference>
<gene>
    <name evidence="3" type="ORF">C8E97_4054</name>
</gene>
<dbReference type="OrthoDB" id="37575at2"/>
<dbReference type="InterPro" id="IPR036388">
    <property type="entry name" value="WH-like_DNA-bd_sf"/>
</dbReference>
<dbReference type="PANTHER" id="PTHR18964:SF149">
    <property type="entry name" value="BIFUNCTIONAL UDP-N-ACETYLGLUCOSAMINE 2-EPIMERASE_N-ACETYLMANNOSAMINE KINASE"/>
    <property type="match status" value="1"/>
</dbReference>
<keyword evidence="4" id="KW-1185">Reference proteome</keyword>
<protein>
    <submittedName>
        <fullName evidence="3">Putative NBD/HSP70 family sugar kinase</fullName>
    </submittedName>
</protein>
<accession>A0A495W189</accession>
<dbReference type="InterPro" id="IPR036390">
    <property type="entry name" value="WH_DNA-bd_sf"/>
</dbReference>
<dbReference type="Proteomes" id="UP000282084">
    <property type="component" value="Unassembled WGS sequence"/>
</dbReference>
<comment type="caution">
    <text evidence="3">The sequence shown here is derived from an EMBL/GenBank/DDBJ whole genome shotgun (WGS) entry which is preliminary data.</text>
</comment>
<feature type="domain" description="HTH iclR-type" evidence="2">
    <location>
        <begin position="17"/>
        <end position="63"/>
    </location>
</feature>
<sequence>MTSGPAATGPHVLRRINATAVLNALRAADGHTATVSDLVVATGLSRPAVTRALTTLAESGIAEFAGTTEHQIGRPAQRARFRAELGHVAGIDIGPHKLHVMTADLAGTVLAERRATTPPEPTGPRLVALLRATLADVAAEAGITPTDLWSVAVGTPGIVDHDRGEVVLAPSIPGWSSLPMIAELRDWLGCPVGIENDVNLAVVAERWRGEAGDNLLFVQWGERIGTGMVIDDKPYRGASSAAGELGFIDLVTDLDDEPKPPTDGLGAFERLVGAGEILRLGVQRCERPLRDRLTGTDDIGPLFDAAAAGDPAALSVVDTIATRFARGLAVQLLIMDPQCVVVGGGVSRAGDVLFDAVRRRLGRQLLVPIDLRVSALGAGNVALGAVRMALDQVEERLTALL</sequence>
<dbReference type="InterPro" id="IPR000600">
    <property type="entry name" value="ROK"/>
</dbReference>
<reference evidence="3 4" key="1">
    <citation type="submission" date="2018-10" db="EMBL/GenBank/DDBJ databases">
        <title>Sequencing the genomes of 1000 actinobacteria strains.</title>
        <authorList>
            <person name="Klenk H.-P."/>
        </authorList>
    </citation>
    <scope>NUCLEOTIDE SEQUENCE [LARGE SCALE GENOMIC DNA]</scope>
    <source>
        <strain evidence="3 4">DSM 43800</strain>
    </source>
</reference>
<dbReference type="Pfam" id="PF00480">
    <property type="entry name" value="ROK"/>
    <property type="match status" value="1"/>
</dbReference>
<dbReference type="Gene3D" id="3.30.420.40">
    <property type="match status" value="2"/>
</dbReference>
<name>A0A495W189_9PSEU</name>
<dbReference type="EMBL" id="RBXO01000001">
    <property type="protein sequence ID" value="RKT55386.1"/>
    <property type="molecule type" value="Genomic_DNA"/>
</dbReference>
<keyword evidence="3" id="KW-0418">Kinase</keyword>
<organism evidence="3 4">
    <name type="scientific">Saccharothrix australiensis</name>
    <dbReference type="NCBI Taxonomy" id="2072"/>
    <lineage>
        <taxon>Bacteria</taxon>
        <taxon>Bacillati</taxon>
        <taxon>Actinomycetota</taxon>
        <taxon>Actinomycetes</taxon>
        <taxon>Pseudonocardiales</taxon>
        <taxon>Pseudonocardiaceae</taxon>
        <taxon>Saccharothrix</taxon>
    </lineage>
</organism>
<dbReference type="CDD" id="cd23763">
    <property type="entry name" value="ASKHA_ATPase_ROK"/>
    <property type="match status" value="1"/>
</dbReference>
<evidence type="ECO:0000313" key="4">
    <source>
        <dbReference type="Proteomes" id="UP000282084"/>
    </source>
</evidence>
<dbReference type="InterPro" id="IPR043129">
    <property type="entry name" value="ATPase_NBD"/>
</dbReference>
<dbReference type="GO" id="GO:0006355">
    <property type="term" value="P:regulation of DNA-templated transcription"/>
    <property type="evidence" value="ECO:0007669"/>
    <property type="project" value="InterPro"/>
</dbReference>
<evidence type="ECO:0000313" key="3">
    <source>
        <dbReference type="EMBL" id="RKT55386.1"/>
    </source>
</evidence>
<evidence type="ECO:0000259" key="2">
    <source>
        <dbReference type="Pfam" id="PF09339"/>
    </source>
</evidence>
<dbReference type="Gene3D" id="1.10.10.10">
    <property type="entry name" value="Winged helix-like DNA-binding domain superfamily/Winged helix DNA-binding domain"/>
    <property type="match status" value="1"/>
</dbReference>